<reference evidence="1" key="1">
    <citation type="submission" date="2019-08" db="EMBL/GenBank/DDBJ databases">
        <authorList>
            <person name="Kucharzyk K."/>
            <person name="Murdoch R.W."/>
            <person name="Higgins S."/>
            <person name="Loffler F."/>
        </authorList>
    </citation>
    <scope>NUCLEOTIDE SEQUENCE</scope>
</reference>
<dbReference type="PROSITE" id="PS51257">
    <property type="entry name" value="PROKAR_LIPOPROTEIN"/>
    <property type="match status" value="1"/>
</dbReference>
<dbReference type="AlphaFoldDB" id="A0A644WTM3"/>
<sequence>MKRIAFISISIIGLLLSCTGTRNNGRANCAYFRNNICRRLDYLSLSTFHPDICFFKEYPELKKIINRVNKCNSGYWKVVLVNDSTTNIQLSRVADTIRSVTRFGLWESRFFSEIAETENFLILGTHTGSVWWNDLLIPLNTSVREYYIENRLAYDDQYHYAAIEGQGNNLFIIINLLNGRTQAVPNSWKPVKSSLNHNGIGNVRIENGCLYWDQCYPDCLDKNSEIEAQKAKINI</sequence>
<comment type="caution">
    <text evidence="1">The sequence shown here is derived from an EMBL/GenBank/DDBJ whole genome shotgun (WGS) entry which is preliminary data.</text>
</comment>
<gene>
    <name evidence="1" type="ORF">SDC9_53341</name>
</gene>
<name>A0A644WTM3_9ZZZZ</name>
<organism evidence="1">
    <name type="scientific">bioreactor metagenome</name>
    <dbReference type="NCBI Taxonomy" id="1076179"/>
    <lineage>
        <taxon>unclassified sequences</taxon>
        <taxon>metagenomes</taxon>
        <taxon>ecological metagenomes</taxon>
    </lineage>
</organism>
<protein>
    <submittedName>
        <fullName evidence="1">Uncharacterized protein</fullName>
    </submittedName>
</protein>
<dbReference type="EMBL" id="VSSQ01001292">
    <property type="protein sequence ID" value="MPM07037.1"/>
    <property type="molecule type" value="Genomic_DNA"/>
</dbReference>
<evidence type="ECO:0000313" key="1">
    <source>
        <dbReference type="EMBL" id="MPM07037.1"/>
    </source>
</evidence>
<proteinExistence type="predicted"/>
<accession>A0A644WTM3</accession>